<dbReference type="AlphaFoldDB" id="A0A922CN63"/>
<evidence type="ECO:0000313" key="4">
    <source>
        <dbReference type="Proteomes" id="UP000791440"/>
    </source>
</evidence>
<reference evidence="3" key="2">
    <citation type="submission" date="2020-12" db="EMBL/GenBank/DDBJ databases">
        <authorList>
            <person name="Kanost M."/>
        </authorList>
    </citation>
    <scope>NUCLEOTIDE SEQUENCE</scope>
</reference>
<organism evidence="3 4">
    <name type="scientific">Manduca sexta</name>
    <name type="common">Tobacco hawkmoth</name>
    <name type="synonym">Tobacco hornworm</name>
    <dbReference type="NCBI Taxonomy" id="7130"/>
    <lineage>
        <taxon>Eukaryota</taxon>
        <taxon>Metazoa</taxon>
        <taxon>Ecdysozoa</taxon>
        <taxon>Arthropoda</taxon>
        <taxon>Hexapoda</taxon>
        <taxon>Insecta</taxon>
        <taxon>Pterygota</taxon>
        <taxon>Neoptera</taxon>
        <taxon>Endopterygota</taxon>
        <taxon>Lepidoptera</taxon>
        <taxon>Glossata</taxon>
        <taxon>Ditrysia</taxon>
        <taxon>Bombycoidea</taxon>
        <taxon>Sphingidae</taxon>
        <taxon>Sphinginae</taxon>
        <taxon>Sphingini</taxon>
        <taxon>Manduca</taxon>
    </lineage>
</organism>
<proteinExistence type="predicted"/>
<protein>
    <submittedName>
        <fullName evidence="3">Uncharacterized protein</fullName>
    </submittedName>
</protein>
<evidence type="ECO:0000256" key="2">
    <source>
        <dbReference type="SAM" id="SignalP"/>
    </source>
</evidence>
<dbReference type="Proteomes" id="UP000791440">
    <property type="component" value="Unassembled WGS sequence"/>
</dbReference>
<gene>
    <name evidence="3" type="ORF">O3G_MSEX008030</name>
</gene>
<keyword evidence="4" id="KW-1185">Reference proteome</keyword>
<name>A0A922CN63_MANSE</name>
<evidence type="ECO:0000256" key="1">
    <source>
        <dbReference type="SAM" id="MobiDB-lite"/>
    </source>
</evidence>
<evidence type="ECO:0000313" key="3">
    <source>
        <dbReference type="EMBL" id="KAG6453230.1"/>
    </source>
</evidence>
<keyword evidence="2" id="KW-0732">Signal</keyword>
<feature type="signal peptide" evidence="2">
    <location>
        <begin position="1"/>
        <end position="24"/>
    </location>
</feature>
<dbReference type="EMBL" id="JH668439">
    <property type="protein sequence ID" value="KAG6453230.1"/>
    <property type="molecule type" value="Genomic_DNA"/>
</dbReference>
<feature type="chain" id="PRO_5037886582" evidence="2">
    <location>
        <begin position="25"/>
        <end position="211"/>
    </location>
</feature>
<feature type="region of interest" description="Disordered" evidence="1">
    <location>
        <begin position="191"/>
        <end position="211"/>
    </location>
</feature>
<reference evidence="3" key="1">
    <citation type="journal article" date="2016" name="Insect Biochem. Mol. Biol.">
        <title>Multifaceted biological insights from a draft genome sequence of the tobacco hornworm moth, Manduca sexta.</title>
        <authorList>
            <person name="Kanost M.R."/>
            <person name="Arrese E.L."/>
            <person name="Cao X."/>
            <person name="Chen Y.R."/>
            <person name="Chellapilla S."/>
            <person name="Goldsmith M.R."/>
            <person name="Grosse-Wilde E."/>
            <person name="Heckel D.G."/>
            <person name="Herndon N."/>
            <person name="Jiang H."/>
            <person name="Papanicolaou A."/>
            <person name="Qu J."/>
            <person name="Soulages J.L."/>
            <person name="Vogel H."/>
            <person name="Walters J."/>
            <person name="Waterhouse R.M."/>
            <person name="Ahn S.J."/>
            <person name="Almeida F.C."/>
            <person name="An C."/>
            <person name="Aqrawi P."/>
            <person name="Bretschneider A."/>
            <person name="Bryant W.B."/>
            <person name="Bucks S."/>
            <person name="Chao H."/>
            <person name="Chevignon G."/>
            <person name="Christen J.M."/>
            <person name="Clarke D.F."/>
            <person name="Dittmer N.T."/>
            <person name="Ferguson L.C.F."/>
            <person name="Garavelou S."/>
            <person name="Gordon K.H.J."/>
            <person name="Gunaratna R.T."/>
            <person name="Han Y."/>
            <person name="Hauser F."/>
            <person name="He Y."/>
            <person name="Heidel-Fischer H."/>
            <person name="Hirsh A."/>
            <person name="Hu Y."/>
            <person name="Jiang H."/>
            <person name="Kalra D."/>
            <person name="Klinner C."/>
            <person name="Konig C."/>
            <person name="Kovar C."/>
            <person name="Kroll A.R."/>
            <person name="Kuwar S.S."/>
            <person name="Lee S.L."/>
            <person name="Lehman R."/>
            <person name="Li K."/>
            <person name="Li Z."/>
            <person name="Liang H."/>
            <person name="Lovelace S."/>
            <person name="Lu Z."/>
            <person name="Mansfield J.H."/>
            <person name="McCulloch K.J."/>
            <person name="Mathew T."/>
            <person name="Morton B."/>
            <person name="Muzny D.M."/>
            <person name="Neunemann D."/>
            <person name="Ongeri F."/>
            <person name="Pauchet Y."/>
            <person name="Pu L.L."/>
            <person name="Pyrousis I."/>
            <person name="Rao X.J."/>
            <person name="Redding A."/>
            <person name="Roesel C."/>
            <person name="Sanchez-Gracia A."/>
            <person name="Schaack S."/>
            <person name="Shukla A."/>
            <person name="Tetreau G."/>
            <person name="Wang Y."/>
            <person name="Xiong G.H."/>
            <person name="Traut W."/>
            <person name="Walsh T.K."/>
            <person name="Worley K.C."/>
            <person name="Wu D."/>
            <person name="Wu W."/>
            <person name="Wu Y.Q."/>
            <person name="Zhang X."/>
            <person name="Zou Z."/>
            <person name="Zucker H."/>
            <person name="Briscoe A.D."/>
            <person name="Burmester T."/>
            <person name="Clem R.J."/>
            <person name="Feyereisen R."/>
            <person name="Grimmelikhuijzen C.J.P."/>
            <person name="Hamodrakas S.J."/>
            <person name="Hansson B.S."/>
            <person name="Huguet E."/>
            <person name="Jermiin L.S."/>
            <person name="Lan Q."/>
            <person name="Lehman H.K."/>
            <person name="Lorenzen M."/>
            <person name="Merzendorfer H."/>
            <person name="Michalopoulos I."/>
            <person name="Morton D.B."/>
            <person name="Muthukrishnan S."/>
            <person name="Oakeshott J.G."/>
            <person name="Palmer W."/>
            <person name="Park Y."/>
            <person name="Passarelli A.L."/>
            <person name="Rozas J."/>
            <person name="Schwartz L.M."/>
            <person name="Smith W."/>
            <person name="Southgate A."/>
            <person name="Vilcinskas A."/>
            <person name="Vogt R."/>
            <person name="Wang P."/>
            <person name="Werren J."/>
            <person name="Yu X.Q."/>
            <person name="Zhou J.J."/>
            <person name="Brown S.J."/>
            <person name="Scherer S.E."/>
            <person name="Richards S."/>
            <person name="Blissard G.W."/>
        </authorList>
    </citation>
    <scope>NUCLEOTIDE SEQUENCE</scope>
</reference>
<comment type="caution">
    <text evidence="3">The sequence shown here is derived from an EMBL/GenBank/DDBJ whole genome shotgun (WGS) entry which is preliminary data.</text>
</comment>
<accession>A0A922CN63</accession>
<sequence>MNVLAIRVILFKLYCLYSWSTVLCEQSLEDCVLSNSDRQFLDLVIWRQGRVGRRDFTTPEPPFHLPHQGPPRTPLYDPTFGYEPYWATGDWVFEIPPEVRGDMCGQACSDHFIDYGVICGRRRDKAFSMEHKTFKNYCEMMNEDCDGKDNWMIAYRGECRSSIKTYPTLAESFVSRAVYYVSQFLVRSRPTRRRSIRTKKRTTTTTTSPPK</sequence>
<feature type="compositionally biased region" description="Basic residues" evidence="1">
    <location>
        <begin position="191"/>
        <end position="202"/>
    </location>
</feature>